<evidence type="ECO:0000259" key="26">
    <source>
        <dbReference type="PROSITE" id="PS50850"/>
    </source>
</evidence>
<evidence type="ECO:0000256" key="15">
    <source>
        <dbReference type="ARBA" id="ARBA00044899"/>
    </source>
</evidence>
<feature type="transmembrane region" description="Helical" evidence="25">
    <location>
        <begin position="281"/>
        <end position="300"/>
    </location>
</feature>
<comment type="catalytic activity">
    <reaction evidence="16">
        <text>L-lysyl-L-lysine(out) = L-lysyl-L-lysine(in)</text>
        <dbReference type="Rhea" id="RHEA:79403"/>
        <dbReference type="ChEBI" id="CHEBI:229956"/>
    </reaction>
</comment>
<organism evidence="27 28">
    <name type="scientific">Halteria grandinella</name>
    <dbReference type="NCBI Taxonomy" id="5974"/>
    <lineage>
        <taxon>Eukaryota</taxon>
        <taxon>Sar</taxon>
        <taxon>Alveolata</taxon>
        <taxon>Ciliophora</taxon>
        <taxon>Intramacronucleata</taxon>
        <taxon>Spirotrichea</taxon>
        <taxon>Stichotrichia</taxon>
        <taxon>Sporadotrichida</taxon>
        <taxon>Halteriidae</taxon>
        <taxon>Halteria</taxon>
    </lineage>
</organism>
<evidence type="ECO:0000256" key="23">
    <source>
        <dbReference type="ARBA" id="ARBA00045709"/>
    </source>
</evidence>
<evidence type="ECO:0000256" key="25">
    <source>
        <dbReference type="SAM" id="Phobius"/>
    </source>
</evidence>
<keyword evidence="4 25" id="KW-0812">Transmembrane</keyword>
<comment type="function">
    <text evidence="23">Lysosomal dipeptide uniporter that selectively exports lysine, arginine or histidine-containing dipeptides with a net positive charge from the lysosome lumen into the cytosol. Could play a role in a specific type of protein O-glycosylation indirectly regulating macrophages migration and tissue invasion. Also essential for liver homeostasis.</text>
</comment>
<comment type="catalytic activity">
    <reaction evidence="9">
        <text>L-histidyl-glycine(out) = L-histidyl-glycine(in)</text>
        <dbReference type="Rhea" id="RHEA:79395"/>
        <dbReference type="ChEBI" id="CHEBI:229957"/>
    </reaction>
</comment>
<evidence type="ECO:0000256" key="11">
    <source>
        <dbReference type="ARBA" id="ARBA00044884"/>
    </source>
</evidence>
<evidence type="ECO:0000256" key="13">
    <source>
        <dbReference type="ARBA" id="ARBA00044893"/>
    </source>
</evidence>
<feature type="transmembrane region" description="Helical" evidence="25">
    <location>
        <begin position="146"/>
        <end position="168"/>
    </location>
</feature>
<dbReference type="PANTHER" id="PTHR23512">
    <property type="entry name" value="MAJOR FACILITATOR SUPERFAMILY DOMAIN-CONTAINING PROTEIN 1"/>
    <property type="match status" value="1"/>
</dbReference>
<comment type="catalytic activity">
    <reaction evidence="15">
        <text>L-arginyl-L-alpha-amino acid(out) = L-arginyl-L-alpha-amino acid(in)</text>
        <dbReference type="Rhea" id="RHEA:79371"/>
        <dbReference type="ChEBI" id="CHEBI:84315"/>
    </reaction>
</comment>
<evidence type="ECO:0000313" key="28">
    <source>
        <dbReference type="Proteomes" id="UP000785679"/>
    </source>
</evidence>
<feature type="transmembrane region" description="Helical" evidence="25">
    <location>
        <begin position="116"/>
        <end position="137"/>
    </location>
</feature>
<evidence type="ECO:0000256" key="21">
    <source>
        <dbReference type="ARBA" id="ARBA00044985"/>
    </source>
</evidence>
<evidence type="ECO:0000256" key="12">
    <source>
        <dbReference type="ARBA" id="ARBA00044891"/>
    </source>
</evidence>
<dbReference type="Proteomes" id="UP000785679">
    <property type="component" value="Unassembled WGS sequence"/>
</dbReference>
<comment type="subcellular location">
    <subcellularLocation>
        <location evidence="1">Lysosome membrane</location>
        <topology evidence="1">Multi-pass membrane protein</topology>
    </subcellularLocation>
</comment>
<keyword evidence="6 25" id="KW-0472">Membrane</keyword>
<comment type="catalytic activity">
    <reaction evidence="19">
        <text>L-alanyl-L-lysine(out) = L-alanyl-L-lysine(in)</text>
        <dbReference type="Rhea" id="RHEA:79415"/>
        <dbReference type="ChEBI" id="CHEBI:192470"/>
    </reaction>
</comment>
<evidence type="ECO:0000256" key="7">
    <source>
        <dbReference type="ARBA" id="ARBA00023228"/>
    </source>
</evidence>
<dbReference type="PROSITE" id="PS50850">
    <property type="entry name" value="MFS"/>
    <property type="match status" value="1"/>
</dbReference>
<comment type="similarity">
    <text evidence="2">Belongs to the major facilitator superfamily.</text>
</comment>
<gene>
    <name evidence="27" type="ORF">FGO68_gene12837</name>
</gene>
<feature type="transmembrane region" description="Helical" evidence="25">
    <location>
        <begin position="180"/>
        <end position="204"/>
    </location>
</feature>
<dbReference type="PANTHER" id="PTHR23512:SF3">
    <property type="entry name" value="MAJOR FACILITATOR SUPERFAMILY DOMAIN-CONTAINING PROTEIN 1"/>
    <property type="match status" value="1"/>
</dbReference>
<evidence type="ECO:0000256" key="9">
    <source>
        <dbReference type="ARBA" id="ARBA00044878"/>
    </source>
</evidence>
<evidence type="ECO:0000256" key="19">
    <source>
        <dbReference type="ARBA" id="ARBA00044919"/>
    </source>
</evidence>
<dbReference type="GO" id="GO:0022857">
    <property type="term" value="F:transmembrane transporter activity"/>
    <property type="evidence" value="ECO:0007669"/>
    <property type="project" value="InterPro"/>
</dbReference>
<evidence type="ECO:0000256" key="1">
    <source>
        <dbReference type="ARBA" id="ARBA00004155"/>
    </source>
</evidence>
<dbReference type="InterPro" id="IPR052187">
    <property type="entry name" value="MFSD1"/>
</dbReference>
<comment type="catalytic activity">
    <reaction evidence="17">
        <text>L-arginyl-glycine(out) = L-arginyl-glycine(in)</text>
        <dbReference type="Rhea" id="RHEA:79391"/>
        <dbReference type="ChEBI" id="CHEBI:229955"/>
    </reaction>
</comment>
<protein>
    <recommendedName>
        <fullName evidence="21">Lysosomal dipeptide transporter MFSD1</fullName>
    </recommendedName>
    <alternativeName>
        <fullName evidence="22">Major facilitator superfamily domain-containing protein 1</fullName>
    </alternativeName>
</protein>
<evidence type="ECO:0000256" key="6">
    <source>
        <dbReference type="ARBA" id="ARBA00023136"/>
    </source>
</evidence>
<reference evidence="27" key="1">
    <citation type="submission" date="2019-06" db="EMBL/GenBank/DDBJ databases">
        <authorList>
            <person name="Zheng W."/>
        </authorList>
    </citation>
    <scope>NUCLEOTIDE SEQUENCE</scope>
    <source>
        <strain evidence="27">QDHG01</strain>
    </source>
</reference>
<comment type="subunit">
    <text evidence="24">Homodimer. Interacts with lysosomal protein GLMP (via lumenal domain); the interaction starts while both proteins are still in the endoplasmic reticulum and is required for stabilization of MFSD1 in lysosomes but has no direct effect on its targeting to lysosomes or transporter activity.</text>
</comment>
<evidence type="ECO:0000256" key="8">
    <source>
        <dbReference type="ARBA" id="ARBA00044876"/>
    </source>
</evidence>
<name>A0A8J8T2C5_HALGN</name>
<evidence type="ECO:0000256" key="16">
    <source>
        <dbReference type="ARBA" id="ARBA00044900"/>
    </source>
</evidence>
<feature type="transmembrane region" description="Helical" evidence="25">
    <location>
        <begin position="59"/>
        <end position="77"/>
    </location>
</feature>
<keyword evidence="28" id="KW-1185">Reference proteome</keyword>
<comment type="catalytic activity">
    <reaction evidence="11">
        <text>L-alpha-aminoacyl-L-histidine(out) = L-alpha-aminoacyl-L-histidine(in)</text>
        <dbReference type="Rhea" id="RHEA:79375"/>
        <dbReference type="ChEBI" id="CHEBI:229967"/>
    </reaction>
</comment>
<comment type="caution">
    <text evidence="27">The sequence shown here is derived from an EMBL/GenBank/DDBJ whole genome shotgun (WGS) entry which is preliminary data.</text>
</comment>
<evidence type="ECO:0000256" key="2">
    <source>
        <dbReference type="ARBA" id="ARBA00008335"/>
    </source>
</evidence>
<keyword evidence="7" id="KW-0458">Lysosome</keyword>
<dbReference type="Gene3D" id="1.20.1250.20">
    <property type="entry name" value="MFS general substrate transporter like domains"/>
    <property type="match status" value="2"/>
</dbReference>
<evidence type="ECO:0000256" key="18">
    <source>
        <dbReference type="ARBA" id="ARBA00044912"/>
    </source>
</evidence>
<dbReference type="GO" id="GO:0005765">
    <property type="term" value="C:lysosomal membrane"/>
    <property type="evidence" value="ECO:0007669"/>
    <property type="project" value="UniProtKB-SubCell"/>
</dbReference>
<comment type="catalytic activity">
    <reaction evidence="20">
        <text>L-lysyl-glycine(out) = L-lysyl-glycine(in)</text>
        <dbReference type="Rhea" id="RHEA:79407"/>
        <dbReference type="ChEBI" id="CHEBI:191202"/>
    </reaction>
</comment>
<comment type="catalytic activity">
    <reaction evidence="8">
        <text>L-lysyl-L-alanine(out) = L-lysyl-L-alanine(in)</text>
        <dbReference type="Rhea" id="RHEA:79399"/>
        <dbReference type="ChEBI" id="CHEBI:229954"/>
    </reaction>
</comment>
<dbReference type="InterPro" id="IPR011701">
    <property type="entry name" value="MFS"/>
</dbReference>
<feature type="transmembrane region" description="Helical" evidence="25">
    <location>
        <begin position="89"/>
        <end position="110"/>
    </location>
</feature>
<keyword evidence="5 25" id="KW-1133">Transmembrane helix</keyword>
<dbReference type="EMBL" id="RRYP01009113">
    <property type="protein sequence ID" value="TNV79295.1"/>
    <property type="molecule type" value="Genomic_DNA"/>
</dbReference>
<sequence length="441" mass="48702">MDTPLLSETHATLRTTKVRFQVLALLCYSLAANFFLQYGPNPIQKEIIAHFNISNLEYSLVYSIYTIPNIIICLIAGPYIDRLGLRTSGLIFTLGLLIGHVIFMVSPIVGSYGVALAGRMLIGVFAELYQCVLFTALTEWFSNKELGVATSVTVLFLRVGVISTELIIPRMYEAVDGYSGFKIAFAMCSGLAVQIGQIGIVLMYNRIDLRNELVEKESKALKNITDEEKFQMKDIMTLGWNFMIYSIFIIASFVSFAPYSANLNSLLQTRFSLTPITSGDLIAQTSLFALILGPIFGVISDRTGLRGYIMCGAMFFMSLSHILLSLLPQCLEYCTGQETYLPLFLFYLGYSMYQANMWPLLKLITTPHQRTTAITLVNGVQNVCFLFANVTIGVLLDSGLRGNGAWVDVSRYLGVMNLMGLVIVAGWHAGIGGVLNGKKGV</sequence>
<comment type="catalytic activity">
    <reaction evidence="14">
        <text>L-aspartyl-L-lysine(out) = L-aspartyl-L-lysine(in)</text>
        <dbReference type="Rhea" id="RHEA:79411"/>
        <dbReference type="ChEBI" id="CHEBI:229953"/>
    </reaction>
</comment>
<dbReference type="InterPro" id="IPR036259">
    <property type="entry name" value="MFS_trans_sf"/>
</dbReference>
<dbReference type="Pfam" id="PF07690">
    <property type="entry name" value="MFS_1"/>
    <property type="match status" value="1"/>
</dbReference>
<dbReference type="InterPro" id="IPR020846">
    <property type="entry name" value="MFS_dom"/>
</dbReference>
<feature type="transmembrane region" description="Helical" evidence="25">
    <location>
        <begin position="238"/>
        <end position="261"/>
    </location>
</feature>
<feature type="transmembrane region" description="Helical" evidence="25">
    <location>
        <begin position="20"/>
        <end position="39"/>
    </location>
</feature>
<dbReference type="SUPFAM" id="SSF103473">
    <property type="entry name" value="MFS general substrate transporter"/>
    <property type="match status" value="1"/>
</dbReference>
<evidence type="ECO:0000256" key="22">
    <source>
        <dbReference type="ARBA" id="ARBA00045018"/>
    </source>
</evidence>
<evidence type="ECO:0000256" key="17">
    <source>
        <dbReference type="ARBA" id="ARBA00044903"/>
    </source>
</evidence>
<accession>A0A8J8T2C5</accession>
<feature type="transmembrane region" description="Helical" evidence="25">
    <location>
        <begin position="416"/>
        <end position="435"/>
    </location>
</feature>
<evidence type="ECO:0000313" key="27">
    <source>
        <dbReference type="EMBL" id="TNV79295.1"/>
    </source>
</evidence>
<feature type="transmembrane region" description="Helical" evidence="25">
    <location>
        <begin position="307"/>
        <end position="327"/>
    </location>
</feature>
<evidence type="ECO:0000256" key="4">
    <source>
        <dbReference type="ARBA" id="ARBA00022692"/>
    </source>
</evidence>
<comment type="catalytic activity">
    <reaction evidence="13">
        <text>L-alpha-aminoacyl-L-lysine(out) = L-alpha-aminoacyl-L-lysine(in)</text>
        <dbReference type="Rhea" id="RHEA:79383"/>
        <dbReference type="ChEBI" id="CHEBI:229966"/>
    </reaction>
</comment>
<feature type="domain" description="Major facilitator superfamily (MFS) profile" evidence="26">
    <location>
        <begin position="1"/>
        <end position="432"/>
    </location>
</feature>
<evidence type="ECO:0000256" key="20">
    <source>
        <dbReference type="ARBA" id="ARBA00044924"/>
    </source>
</evidence>
<keyword evidence="3" id="KW-0813">Transport</keyword>
<comment type="catalytic activity">
    <reaction evidence="10">
        <text>L-alpha-aminoacyl-L-arginine(out) = L-alpha-aminoacyl-L-arginine(in)</text>
        <dbReference type="Rhea" id="RHEA:79367"/>
        <dbReference type="ChEBI" id="CHEBI:229968"/>
    </reaction>
</comment>
<evidence type="ECO:0000256" key="5">
    <source>
        <dbReference type="ARBA" id="ARBA00022989"/>
    </source>
</evidence>
<dbReference type="AlphaFoldDB" id="A0A8J8T2C5"/>
<comment type="catalytic activity">
    <reaction evidence="18">
        <text>L-histidyl-L-alpha-amino acid(out) = L-histidyl-L-alpha-amino acid(in)</text>
        <dbReference type="Rhea" id="RHEA:79379"/>
        <dbReference type="ChEBI" id="CHEBI:229964"/>
    </reaction>
</comment>
<feature type="transmembrane region" description="Helical" evidence="25">
    <location>
        <begin position="373"/>
        <end position="396"/>
    </location>
</feature>
<evidence type="ECO:0000256" key="24">
    <source>
        <dbReference type="ARBA" id="ARBA00046376"/>
    </source>
</evidence>
<evidence type="ECO:0000256" key="14">
    <source>
        <dbReference type="ARBA" id="ARBA00044898"/>
    </source>
</evidence>
<evidence type="ECO:0000256" key="10">
    <source>
        <dbReference type="ARBA" id="ARBA00044881"/>
    </source>
</evidence>
<comment type="catalytic activity">
    <reaction evidence="12">
        <text>L-lysyl-L-alpha-amino acid(out) = L-lysyl-L-alpha-amino acid(in)</text>
        <dbReference type="Rhea" id="RHEA:79387"/>
        <dbReference type="ChEBI" id="CHEBI:229965"/>
    </reaction>
</comment>
<proteinExistence type="inferred from homology"/>
<dbReference type="OrthoDB" id="424834at2759"/>
<feature type="transmembrane region" description="Helical" evidence="25">
    <location>
        <begin position="339"/>
        <end position="361"/>
    </location>
</feature>
<evidence type="ECO:0000256" key="3">
    <source>
        <dbReference type="ARBA" id="ARBA00022448"/>
    </source>
</evidence>